<comment type="caution">
    <text evidence="1">The sequence shown here is derived from an EMBL/GenBank/DDBJ whole genome shotgun (WGS) entry which is preliminary data.</text>
</comment>
<evidence type="ECO:0000313" key="2">
    <source>
        <dbReference type="Proteomes" id="UP000610966"/>
    </source>
</evidence>
<dbReference type="Proteomes" id="UP000610966">
    <property type="component" value="Unassembled WGS sequence"/>
</dbReference>
<evidence type="ECO:0000313" key="1">
    <source>
        <dbReference type="EMBL" id="GIH73199.1"/>
    </source>
</evidence>
<proteinExistence type="predicted"/>
<sequence length="69" mass="7454">MILLCKICGGISAAISAALSGSREYGEAGGIQVITWTRGCVISNLPRQYGPRDCGPYHERVVRKEYAPL</sequence>
<organism evidence="1 2">
    <name type="scientific">Sphaerimonospora thailandensis</name>
    <dbReference type="NCBI Taxonomy" id="795644"/>
    <lineage>
        <taxon>Bacteria</taxon>
        <taxon>Bacillati</taxon>
        <taxon>Actinomycetota</taxon>
        <taxon>Actinomycetes</taxon>
        <taxon>Streptosporangiales</taxon>
        <taxon>Streptosporangiaceae</taxon>
        <taxon>Sphaerimonospora</taxon>
    </lineage>
</organism>
<dbReference type="AlphaFoldDB" id="A0A8J3RE76"/>
<gene>
    <name evidence="1" type="ORF">Mth01_54520</name>
</gene>
<accession>A0A8J3RE76</accession>
<reference evidence="1" key="1">
    <citation type="submission" date="2021-01" db="EMBL/GenBank/DDBJ databases">
        <title>Whole genome shotgun sequence of Sphaerimonospora thailandensis NBRC 107569.</title>
        <authorList>
            <person name="Komaki H."/>
            <person name="Tamura T."/>
        </authorList>
    </citation>
    <scope>NUCLEOTIDE SEQUENCE</scope>
    <source>
        <strain evidence="1">NBRC 107569</strain>
    </source>
</reference>
<keyword evidence="2" id="KW-1185">Reference proteome</keyword>
<protein>
    <submittedName>
        <fullName evidence="1">Uncharacterized protein</fullName>
    </submittedName>
</protein>
<name>A0A8J3RE76_9ACTN</name>
<dbReference type="EMBL" id="BOOG01000075">
    <property type="protein sequence ID" value="GIH73199.1"/>
    <property type="molecule type" value="Genomic_DNA"/>
</dbReference>